<dbReference type="GO" id="GO:0006122">
    <property type="term" value="P:mitochondrial electron transport, ubiquinol to cytochrome c"/>
    <property type="evidence" value="ECO:0007669"/>
    <property type="project" value="InterPro"/>
</dbReference>
<dbReference type="GeneTree" id="ENSGT01060000253629"/>
<dbReference type="AlphaFoldDB" id="A0A673W2D2"/>
<dbReference type="Proteomes" id="UP000472277">
    <property type="component" value="Chromosome 8"/>
</dbReference>
<dbReference type="Ensembl" id="ENSSTUT00000006801.1">
    <property type="protein sequence ID" value="ENSSTUP00000006399.1"/>
    <property type="gene ID" value="ENSSTUG00000003164.1"/>
</dbReference>
<proteinExistence type="predicted"/>
<dbReference type="SUPFAM" id="SSF81518">
    <property type="entry name" value="Subunit XI (6.4 kDa protein) of cytochrome bc1 complex (Ubiquinol-cytochrome c reductase)"/>
    <property type="match status" value="1"/>
</dbReference>
<reference evidence="1" key="1">
    <citation type="submission" date="2025-08" db="UniProtKB">
        <authorList>
            <consortium name="Ensembl"/>
        </authorList>
    </citation>
    <scope>IDENTIFICATION</scope>
</reference>
<dbReference type="InParanoid" id="A0A673W2D2"/>
<dbReference type="GO" id="GO:0005739">
    <property type="term" value="C:mitochondrion"/>
    <property type="evidence" value="ECO:0007669"/>
    <property type="project" value="GOC"/>
</dbReference>
<dbReference type="OMA" id="LIGPKYI"/>
<dbReference type="Gene3D" id="1.20.5.220">
    <property type="match status" value="1"/>
</dbReference>
<organism evidence="1 2">
    <name type="scientific">Salmo trutta</name>
    <name type="common">Brown trout</name>
    <dbReference type="NCBI Taxonomy" id="8032"/>
    <lineage>
        <taxon>Eukaryota</taxon>
        <taxon>Metazoa</taxon>
        <taxon>Chordata</taxon>
        <taxon>Craniata</taxon>
        <taxon>Vertebrata</taxon>
        <taxon>Euteleostomi</taxon>
        <taxon>Actinopterygii</taxon>
        <taxon>Neopterygii</taxon>
        <taxon>Teleostei</taxon>
        <taxon>Protacanthopterygii</taxon>
        <taxon>Salmoniformes</taxon>
        <taxon>Salmonidae</taxon>
        <taxon>Salmoninae</taxon>
        <taxon>Salmo</taxon>
    </lineage>
</organism>
<dbReference type="InterPro" id="IPR015089">
    <property type="entry name" value="UQCR"/>
</dbReference>
<evidence type="ECO:0000313" key="2">
    <source>
        <dbReference type="Proteomes" id="UP000472277"/>
    </source>
</evidence>
<name>A0A673W2D2_SALTR</name>
<dbReference type="Pfam" id="PF08997">
    <property type="entry name" value="UCR_6-4kD"/>
    <property type="match status" value="1"/>
</dbReference>
<sequence>MVQVLNKLIGPKYIALGSVGGGALVYFTDWRLILDWVLYQRFHQTEAGRGSS</sequence>
<evidence type="ECO:0000313" key="1">
    <source>
        <dbReference type="Ensembl" id="ENSSTUP00000006399.1"/>
    </source>
</evidence>
<keyword evidence="2" id="KW-1185">Reference proteome</keyword>
<reference evidence="1" key="2">
    <citation type="submission" date="2025-09" db="UniProtKB">
        <authorList>
            <consortium name="Ensembl"/>
        </authorList>
    </citation>
    <scope>IDENTIFICATION</scope>
</reference>
<protein>
    <submittedName>
        <fullName evidence="1">Uncharacterized protein</fullName>
    </submittedName>
</protein>
<accession>A0A673W2D2</accession>
<dbReference type="InterPro" id="IPR029027">
    <property type="entry name" value="Single_a-helix_sf"/>
</dbReference>